<protein>
    <submittedName>
        <fullName evidence="3">Uncharacterized protein</fullName>
    </submittedName>
</protein>
<keyword evidence="2" id="KW-0732">Signal</keyword>
<proteinExistence type="predicted"/>
<dbReference type="Proteomes" id="UP000242450">
    <property type="component" value="Chromosome 18"/>
</dbReference>
<feature type="compositionally biased region" description="Low complexity" evidence="1">
    <location>
        <begin position="105"/>
        <end position="117"/>
    </location>
</feature>
<name>A0A212CL69_CEREH</name>
<dbReference type="AlphaFoldDB" id="A0A212CL69"/>
<sequence length="160" mass="17674">MGCVIQYGLLALMCAQTLSFLDLSKERLDSACMPEQLVGQPKQVGGGCEWGWAKMAVPVVQAVENAKYEMQYDNKYYKTFYNMSESQKDMLMGLPFPGDTGFKFTSTSSNNQDSTSSLGSCRPRSPAPAEERGDGSPWSQRLHAWLVANSTGEQGTHIRQ</sequence>
<feature type="chain" id="PRO_5013052669" evidence="2">
    <location>
        <begin position="20"/>
        <end position="160"/>
    </location>
</feature>
<gene>
    <name evidence="3" type="ORF">Celaphus_00012211</name>
</gene>
<evidence type="ECO:0000256" key="1">
    <source>
        <dbReference type="SAM" id="MobiDB-lite"/>
    </source>
</evidence>
<accession>A0A212CL69</accession>
<organism evidence="3 4">
    <name type="scientific">Cervus elaphus hippelaphus</name>
    <name type="common">European red deer</name>
    <dbReference type="NCBI Taxonomy" id="46360"/>
    <lineage>
        <taxon>Eukaryota</taxon>
        <taxon>Metazoa</taxon>
        <taxon>Chordata</taxon>
        <taxon>Craniata</taxon>
        <taxon>Vertebrata</taxon>
        <taxon>Euteleostomi</taxon>
        <taxon>Mammalia</taxon>
        <taxon>Eutheria</taxon>
        <taxon>Laurasiatheria</taxon>
        <taxon>Artiodactyla</taxon>
        <taxon>Ruminantia</taxon>
        <taxon>Pecora</taxon>
        <taxon>Cervidae</taxon>
        <taxon>Cervinae</taxon>
        <taxon>Cervus</taxon>
    </lineage>
</organism>
<evidence type="ECO:0000313" key="4">
    <source>
        <dbReference type="Proteomes" id="UP000242450"/>
    </source>
</evidence>
<feature type="signal peptide" evidence="2">
    <location>
        <begin position="1"/>
        <end position="19"/>
    </location>
</feature>
<keyword evidence="4" id="KW-1185">Reference proteome</keyword>
<comment type="caution">
    <text evidence="3">The sequence shown here is derived from an EMBL/GenBank/DDBJ whole genome shotgun (WGS) entry which is preliminary data.</text>
</comment>
<feature type="region of interest" description="Disordered" evidence="1">
    <location>
        <begin position="103"/>
        <end position="143"/>
    </location>
</feature>
<dbReference type="EMBL" id="MKHE01000018">
    <property type="protein sequence ID" value="OWK06721.1"/>
    <property type="molecule type" value="Genomic_DNA"/>
</dbReference>
<evidence type="ECO:0000256" key="2">
    <source>
        <dbReference type="SAM" id="SignalP"/>
    </source>
</evidence>
<evidence type="ECO:0000313" key="3">
    <source>
        <dbReference type="EMBL" id="OWK06721.1"/>
    </source>
</evidence>
<reference evidence="3 4" key="1">
    <citation type="journal article" date="2018" name="Mol. Genet. Genomics">
        <title>The red deer Cervus elaphus genome CerEla1.0: sequencing, annotating, genes, and chromosomes.</title>
        <authorList>
            <person name="Bana N.A."/>
            <person name="Nyiri A."/>
            <person name="Nagy J."/>
            <person name="Frank K."/>
            <person name="Nagy T."/>
            <person name="Steger V."/>
            <person name="Schiller M."/>
            <person name="Lakatos P."/>
            <person name="Sugar L."/>
            <person name="Horn P."/>
            <person name="Barta E."/>
            <person name="Orosz L."/>
        </authorList>
    </citation>
    <scope>NUCLEOTIDE SEQUENCE [LARGE SCALE GENOMIC DNA]</scope>
    <source>
        <strain evidence="3">Hungarian</strain>
    </source>
</reference>